<reference evidence="2 3" key="1">
    <citation type="journal article" date="2023" name="Plants (Basel)">
        <title>Bridging the Gap: Combining Genomics and Transcriptomics Approaches to Understand Stylosanthes scabra, an Orphan Legume from the Brazilian Caatinga.</title>
        <authorList>
            <person name="Ferreira-Neto J.R.C."/>
            <person name="da Silva M.D."/>
            <person name="Binneck E."/>
            <person name="de Melo N.F."/>
            <person name="da Silva R.H."/>
            <person name="de Melo A.L.T.M."/>
            <person name="Pandolfi V."/>
            <person name="Bustamante F.O."/>
            <person name="Brasileiro-Vidal A.C."/>
            <person name="Benko-Iseppon A.M."/>
        </authorList>
    </citation>
    <scope>NUCLEOTIDE SEQUENCE [LARGE SCALE GENOMIC DNA]</scope>
    <source>
        <tissue evidence="2">Leaves</tissue>
    </source>
</reference>
<protein>
    <submittedName>
        <fullName evidence="2">Uncharacterized protein</fullName>
    </submittedName>
</protein>
<evidence type="ECO:0000256" key="1">
    <source>
        <dbReference type="SAM" id="MobiDB-lite"/>
    </source>
</evidence>
<proteinExistence type="predicted"/>
<dbReference type="EMBL" id="JASCZI010030840">
    <property type="protein sequence ID" value="MED6125036.1"/>
    <property type="molecule type" value="Genomic_DNA"/>
</dbReference>
<comment type="caution">
    <text evidence="2">The sequence shown here is derived from an EMBL/GenBank/DDBJ whole genome shotgun (WGS) entry which is preliminary data.</text>
</comment>
<sequence length="100" mass="10718">MAQSASRMISSGEKMLARRQGMAQPLDEHCPTRLRSWLGDMGGDSAAESHTDSKVFKPVSINIRCSNDSNLLVQISLDSTVGSLRKLLLGAAISQQNSSA</sequence>
<keyword evidence="3" id="KW-1185">Reference proteome</keyword>
<evidence type="ECO:0000313" key="3">
    <source>
        <dbReference type="Proteomes" id="UP001341840"/>
    </source>
</evidence>
<gene>
    <name evidence="2" type="ORF">PIB30_064610</name>
</gene>
<dbReference type="Proteomes" id="UP001341840">
    <property type="component" value="Unassembled WGS sequence"/>
</dbReference>
<evidence type="ECO:0000313" key="2">
    <source>
        <dbReference type="EMBL" id="MED6125036.1"/>
    </source>
</evidence>
<organism evidence="2 3">
    <name type="scientific">Stylosanthes scabra</name>
    <dbReference type="NCBI Taxonomy" id="79078"/>
    <lineage>
        <taxon>Eukaryota</taxon>
        <taxon>Viridiplantae</taxon>
        <taxon>Streptophyta</taxon>
        <taxon>Embryophyta</taxon>
        <taxon>Tracheophyta</taxon>
        <taxon>Spermatophyta</taxon>
        <taxon>Magnoliopsida</taxon>
        <taxon>eudicotyledons</taxon>
        <taxon>Gunneridae</taxon>
        <taxon>Pentapetalae</taxon>
        <taxon>rosids</taxon>
        <taxon>fabids</taxon>
        <taxon>Fabales</taxon>
        <taxon>Fabaceae</taxon>
        <taxon>Papilionoideae</taxon>
        <taxon>50 kb inversion clade</taxon>
        <taxon>dalbergioids sensu lato</taxon>
        <taxon>Dalbergieae</taxon>
        <taxon>Pterocarpus clade</taxon>
        <taxon>Stylosanthes</taxon>
    </lineage>
</organism>
<feature type="region of interest" description="Disordered" evidence="1">
    <location>
        <begin position="1"/>
        <end position="25"/>
    </location>
</feature>
<accession>A0ABU6RLU7</accession>
<name>A0ABU6RLU7_9FABA</name>